<feature type="transmembrane region" description="Helical" evidence="6">
    <location>
        <begin position="232"/>
        <end position="251"/>
    </location>
</feature>
<evidence type="ECO:0000256" key="3">
    <source>
        <dbReference type="ARBA" id="ARBA00022692"/>
    </source>
</evidence>
<evidence type="ECO:0000313" key="7">
    <source>
        <dbReference type="EMBL" id="GAA1929190.1"/>
    </source>
</evidence>
<keyword evidence="5 6" id="KW-0472">Membrane</keyword>
<feature type="transmembrane region" description="Helical" evidence="6">
    <location>
        <begin position="288"/>
        <end position="311"/>
    </location>
</feature>
<evidence type="ECO:0000313" key="8">
    <source>
        <dbReference type="Proteomes" id="UP001501612"/>
    </source>
</evidence>
<evidence type="ECO:0000256" key="6">
    <source>
        <dbReference type="SAM" id="Phobius"/>
    </source>
</evidence>
<dbReference type="InterPro" id="IPR050189">
    <property type="entry name" value="MFS_Efflux_Transporters"/>
</dbReference>
<dbReference type="SUPFAM" id="SSF103473">
    <property type="entry name" value="MFS general substrate transporter"/>
    <property type="match status" value="1"/>
</dbReference>
<feature type="transmembrane region" description="Helical" evidence="6">
    <location>
        <begin position="318"/>
        <end position="340"/>
    </location>
</feature>
<feature type="transmembrane region" description="Helical" evidence="6">
    <location>
        <begin position="352"/>
        <end position="375"/>
    </location>
</feature>
<feature type="transmembrane region" description="Helical" evidence="6">
    <location>
        <begin position="153"/>
        <end position="172"/>
    </location>
</feature>
<dbReference type="InterPro" id="IPR011701">
    <property type="entry name" value="MFS"/>
</dbReference>
<dbReference type="EMBL" id="BAAAMY010000011">
    <property type="protein sequence ID" value="GAA1929190.1"/>
    <property type="molecule type" value="Genomic_DNA"/>
</dbReference>
<feature type="transmembrane region" description="Helical" evidence="6">
    <location>
        <begin position="38"/>
        <end position="59"/>
    </location>
</feature>
<evidence type="ECO:0000256" key="4">
    <source>
        <dbReference type="ARBA" id="ARBA00022989"/>
    </source>
</evidence>
<dbReference type="Gene3D" id="1.20.1250.20">
    <property type="entry name" value="MFS general substrate transporter like domains"/>
    <property type="match status" value="1"/>
</dbReference>
<feature type="transmembrane region" description="Helical" evidence="6">
    <location>
        <begin position="199"/>
        <end position="220"/>
    </location>
</feature>
<dbReference type="Pfam" id="PF07690">
    <property type="entry name" value="MFS_1"/>
    <property type="match status" value="1"/>
</dbReference>
<evidence type="ECO:0008006" key="9">
    <source>
        <dbReference type="Google" id="ProtNLM"/>
    </source>
</evidence>
<keyword evidence="3 6" id="KW-0812">Transmembrane</keyword>
<dbReference type="PANTHER" id="PTHR43124">
    <property type="entry name" value="PURINE EFFLUX PUMP PBUE"/>
    <property type="match status" value="1"/>
</dbReference>
<dbReference type="Proteomes" id="UP001501612">
    <property type="component" value="Unassembled WGS sequence"/>
</dbReference>
<protein>
    <recommendedName>
        <fullName evidence="9">MFS transporter</fullName>
    </recommendedName>
</protein>
<proteinExistence type="predicted"/>
<feature type="transmembrane region" description="Helical" evidence="6">
    <location>
        <begin position="66"/>
        <end position="84"/>
    </location>
</feature>
<feature type="transmembrane region" description="Helical" evidence="6">
    <location>
        <begin position="263"/>
        <end position="282"/>
    </location>
</feature>
<organism evidence="7 8">
    <name type="scientific">Nocardioides lentus</name>
    <dbReference type="NCBI Taxonomy" id="338077"/>
    <lineage>
        <taxon>Bacteria</taxon>
        <taxon>Bacillati</taxon>
        <taxon>Actinomycetota</taxon>
        <taxon>Actinomycetes</taxon>
        <taxon>Propionibacteriales</taxon>
        <taxon>Nocardioidaceae</taxon>
        <taxon>Nocardioides</taxon>
    </lineage>
</organism>
<accession>A0ABN2PS43</accession>
<evidence type="ECO:0000256" key="1">
    <source>
        <dbReference type="ARBA" id="ARBA00004651"/>
    </source>
</evidence>
<reference evidence="7 8" key="1">
    <citation type="journal article" date="2019" name="Int. J. Syst. Evol. Microbiol.">
        <title>The Global Catalogue of Microorganisms (GCM) 10K type strain sequencing project: providing services to taxonomists for standard genome sequencing and annotation.</title>
        <authorList>
            <consortium name="The Broad Institute Genomics Platform"/>
            <consortium name="The Broad Institute Genome Sequencing Center for Infectious Disease"/>
            <person name="Wu L."/>
            <person name="Ma J."/>
        </authorList>
    </citation>
    <scope>NUCLEOTIDE SEQUENCE [LARGE SCALE GENOMIC DNA]</scope>
    <source>
        <strain evidence="7 8">JCM 14046</strain>
    </source>
</reference>
<comment type="caution">
    <text evidence="7">The sequence shown here is derived from an EMBL/GenBank/DDBJ whole genome shotgun (WGS) entry which is preliminary data.</text>
</comment>
<keyword evidence="8" id="KW-1185">Reference proteome</keyword>
<keyword evidence="4 6" id="KW-1133">Transmembrane helix</keyword>
<dbReference type="PANTHER" id="PTHR43124:SF3">
    <property type="entry name" value="CHLORAMPHENICOL EFFLUX PUMP RV0191"/>
    <property type="match status" value="1"/>
</dbReference>
<evidence type="ECO:0000256" key="2">
    <source>
        <dbReference type="ARBA" id="ARBA00022475"/>
    </source>
</evidence>
<evidence type="ECO:0000256" key="5">
    <source>
        <dbReference type="ARBA" id="ARBA00023136"/>
    </source>
</evidence>
<gene>
    <name evidence="7" type="ORF">GCM10009737_33900</name>
</gene>
<name>A0ABN2PS43_9ACTN</name>
<comment type="subcellular location">
    <subcellularLocation>
        <location evidence="1">Cell membrane</location>
        <topology evidence="1">Multi-pass membrane protein</topology>
    </subcellularLocation>
</comment>
<feature type="transmembrane region" description="Helical" evidence="6">
    <location>
        <begin position="125"/>
        <end position="147"/>
    </location>
</feature>
<keyword evidence="2" id="KW-1003">Cell membrane</keyword>
<dbReference type="InterPro" id="IPR036259">
    <property type="entry name" value="MFS_trans_sf"/>
</dbReference>
<sequence>MLVVAGTSLVAGTYGLVRLAYGLFLPDVAADLGLAPRLAGWTSSGASVAYCAGALLGLGAHRRPRLVVLGALATAAVGSLVMAASPGVGLFVPAAVLASAGAGLASPGMVALLERAPGLRRPERAQAVVNAGTGPGLVAVGVLALVLLPDWRLALTLGGVLTATAGVLVLLVDRSRSLPSREVGPAAGAPRMGVRARRLARPATGALLLGAASAAVWTFGRTLVVDAGAGPTASVVAWVLLGVGGTATVLTAGRLGALPPARAWLVTAAGVAGALALLALAPGVVASAYVAFVVFGWSFVAATSALIAWAGHVLPSRAAWGTSVLFVLLVVGQALGSTVAGASAGPWGWRGVFAGAAVVAVVAALCGAPVASAVVRVPRPLPDRAAVRG</sequence>
<feature type="transmembrane region" description="Helical" evidence="6">
    <location>
        <begin position="90"/>
        <end position="113"/>
    </location>
</feature>